<dbReference type="EMBL" id="JANJYJ010000007">
    <property type="protein sequence ID" value="KAK3200307.1"/>
    <property type="molecule type" value="Genomic_DNA"/>
</dbReference>
<evidence type="ECO:0000256" key="13">
    <source>
        <dbReference type="ARBA" id="ARBA00023136"/>
    </source>
</evidence>
<evidence type="ECO:0000256" key="2">
    <source>
        <dbReference type="ARBA" id="ARBA00022527"/>
    </source>
</evidence>
<dbReference type="InterPro" id="IPR008271">
    <property type="entry name" value="Ser/Thr_kinase_AS"/>
</dbReference>
<evidence type="ECO:0000256" key="19">
    <source>
        <dbReference type="SAM" id="Phobius"/>
    </source>
</evidence>
<keyword evidence="13 19" id="KW-0472">Membrane</keyword>
<feature type="signal peptide" evidence="20">
    <location>
        <begin position="1"/>
        <end position="23"/>
    </location>
</feature>
<dbReference type="GO" id="GO:0005509">
    <property type="term" value="F:calcium ion binding"/>
    <property type="evidence" value="ECO:0007669"/>
    <property type="project" value="InterPro"/>
</dbReference>
<feature type="domain" description="EGF-like" evidence="22">
    <location>
        <begin position="292"/>
        <end position="330"/>
    </location>
</feature>
<dbReference type="GO" id="GO:0005886">
    <property type="term" value="C:plasma membrane"/>
    <property type="evidence" value="ECO:0007669"/>
    <property type="project" value="TreeGrafter"/>
</dbReference>
<feature type="domain" description="Protein kinase" evidence="21">
    <location>
        <begin position="417"/>
        <end position="686"/>
    </location>
</feature>
<dbReference type="Pfam" id="PF07714">
    <property type="entry name" value="PK_Tyr_Ser-Thr"/>
    <property type="match status" value="1"/>
</dbReference>
<dbReference type="InterPro" id="IPR011009">
    <property type="entry name" value="Kinase-like_dom_sf"/>
</dbReference>
<keyword evidence="7 20" id="KW-0732">Signal</keyword>
<evidence type="ECO:0000256" key="4">
    <source>
        <dbReference type="ARBA" id="ARBA00022553"/>
    </source>
</evidence>
<dbReference type="PROSITE" id="PS00108">
    <property type="entry name" value="PROTEIN_KINASE_ST"/>
    <property type="match status" value="1"/>
</dbReference>
<keyword evidence="5" id="KW-0808">Transferase</keyword>
<dbReference type="InterPro" id="IPR001881">
    <property type="entry name" value="EGF-like_Ca-bd_dom"/>
</dbReference>
<dbReference type="InterPro" id="IPR018097">
    <property type="entry name" value="EGF_Ca-bd_CS"/>
</dbReference>
<evidence type="ECO:0000313" key="23">
    <source>
        <dbReference type="EMBL" id="KAK3200307.1"/>
    </source>
</evidence>
<protein>
    <submittedName>
        <fullName evidence="23">Uncharacterized protein</fullName>
    </submittedName>
</protein>
<sequence length="690" mass="77216">MGLIGMCLPFVLVQILLLMVANAALTTTQLAQGKPGCPKKCGDLQIPYPFGTETKCSLNKDFIITCNHTHYNPPVPFWGDSKLIVTNITLDGRFQVQSIVSQDCYHFPVKNHSRFGASLFVGNHFRISETQNKFTVIGCDSYGYILGKIGKKSYSAGCISSCESRDDVIDGSCSGFGCCQIDIPKELRKIRVYASSFKEHINVSHFNPCSYAFVIEDSQFNFSSSNLSMITEKVPVAVDWSIIGHGKCINGTGYACHENTFCYEANNSAGGYLCNCSVGYQGNPYLSHGCKDIDECKQGSHKCHKDALCENIQGNYTCKCCKGYNGDGRQDGEGCTPNMLPVSTIGLCVGLSFVMVLVASSWIYCVFRNRRLIKLKEEFFKKNGGFLLQQQLPKGSGRSDTRIIFTENELKMATNNFDEDNIICKGSNGVVYKGILNEYLVAIKKPKKVDQSQEFIKEVIVLLKIKHRNVIKLLGCCLETKVPILVYEYASNGTLFEHIHNNDKPTIPWEIRLRIAAETAGVLSYLHYTADDTPIIHRDVKSSNILLDDNFIVKVSDFGASMLDPMDETKNDFYQIVQSTRGYLDPEYLCTEQFTEKSDVYSFGVVLLELMTGKEVISFKRPPKDKLLVTYFHNSLEEGRLSEILQNDLVNIDIKKVAELARRCSSLKGDERPSMKEVVMELDELIKNDA</sequence>
<keyword evidence="2" id="KW-0723">Serine/threonine-protein kinase</keyword>
<dbReference type="GO" id="GO:0005524">
    <property type="term" value="F:ATP binding"/>
    <property type="evidence" value="ECO:0007669"/>
    <property type="project" value="UniProtKB-KW"/>
</dbReference>
<evidence type="ECO:0000256" key="8">
    <source>
        <dbReference type="ARBA" id="ARBA00022737"/>
    </source>
</evidence>
<keyword evidence="15" id="KW-0325">Glycoprotein</keyword>
<dbReference type="GO" id="GO:0030247">
    <property type="term" value="F:polysaccharide binding"/>
    <property type="evidence" value="ECO:0007669"/>
    <property type="project" value="InterPro"/>
</dbReference>
<evidence type="ECO:0000256" key="15">
    <source>
        <dbReference type="ARBA" id="ARBA00023180"/>
    </source>
</evidence>
<evidence type="ECO:0000256" key="6">
    <source>
        <dbReference type="ARBA" id="ARBA00022692"/>
    </source>
</evidence>
<name>A0AAE0E2D7_9ROSI</name>
<evidence type="ECO:0000256" key="17">
    <source>
        <dbReference type="ARBA" id="ARBA00047951"/>
    </source>
</evidence>
<dbReference type="Gene3D" id="3.30.200.20">
    <property type="entry name" value="Phosphorylase Kinase, domain 1"/>
    <property type="match status" value="1"/>
</dbReference>
<dbReference type="Pfam" id="PF13947">
    <property type="entry name" value="GUB_WAK_bind"/>
    <property type="match status" value="1"/>
</dbReference>
<dbReference type="GO" id="GO:0007166">
    <property type="term" value="P:cell surface receptor signaling pathway"/>
    <property type="evidence" value="ECO:0007669"/>
    <property type="project" value="InterPro"/>
</dbReference>
<dbReference type="InterPro" id="IPR001245">
    <property type="entry name" value="Ser-Thr/Tyr_kinase_cat_dom"/>
</dbReference>
<feature type="chain" id="PRO_5042281586" evidence="20">
    <location>
        <begin position="24"/>
        <end position="690"/>
    </location>
</feature>
<dbReference type="InterPro" id="IPR049883">
    <property type="entry name" value="NOTCH1_EGF-like"/>
</dbReference>
<comment type="subcellular location">
    <subcellularLocation>
        <location evidence="1">Membrane</location>
        <topology evidence="1">Single-pass type I membrane protein</topology>
    </subcellularLocation>
</comment>
<evidence type="ECO:0000256" key="20">
    <source>
        <dbReference type="SAM" id="SignalP"/>
    </source>
</evidence>
<dbReference type="Pfam" id="PF07645">
    <property type="entry name" value="EGF_CA"/>
    <property type="match status" value="1"/>
</dbReference>
<dbReference type="SMART" id="SM00179">
    <property type="entry name" value="EGF_CA"/>
    <property type="match status" value="1"/>
</dbReference>
<dbReference type="SMART" id="SM00220">
    <property type="entry name" value="S_TKc"/>
    <property type="match status" value="1"/>
</dbReference>
<evidence type="ECO:0000259" key="21">
    <source>
        <dbReference type="PROSITE" id="PS50011"/>
    </source>
</evidence>
<evidence type="ECO:0000256" key="3">
    <source>
        <dbReference type="ARBA" id="ARBA00022536"/>
    </source>
</evidence>
<dbReference type="Proteomes" id="UP001281410">
    <property type="component" value="Unassembled WGS sequence"/>
</dbReference>
<evidence type="ECO:0000256" key="16">
    <source>
        <dbReference type="ARBA" id="ARBA00047558"/>
    </source>
</evidence>
<dbReference type="FunFam" id="1.10.510.10:FF:000084">
    <property type="entry name" value="Wall-associated receptor kinase 2"/>
    <property type="match status" value="1"/>
</dbReference>
<dbReference type="SUPFAM" id="SSF56112">
    <property type="entry name" value="Protein kinase-like (PK-like)"/>
    <property type="match status" value="1"/>
</dbReference>
<evidence type="ECO:0000256" key="7">
    <source>
        <dbReference type="ARBA" id="ARBA00022729"/>
    </source>
</evidence>
<dbReference type="Gene3D" id="2.10.25.10">
    <property type="entry name" value="Laminin"/>
    <property type="match status" value="1"/>
</dbReference>
<dbReference type="FunFam" id="2.10.25.10:FF:000038">
    <property type="entry name" value="Fibrillin 2"/>
    <property type="match status" value="1"/>
</dbReference>
<dbReference type="PANTHER" id="PTHR27005:SF468">
    <property type="entry name" value="OS01G0310500 PROTEIN"/>
    <property type="match status" value="1"/>
</dbReference>
<keyword evidence="12 19" id="KW-1133">Transmembrane helix</keyword>
<comment type="catalytic activity">
    <reaction evidence="16">
        <text>L-seryl-[protein] + ATP = O-phospho-L-seryl-[protein] + ADP + H(+)</text>
        <dbReference type="Rhea" id="RHEA:17989"/>
        <dbReference type="Rhea" id="RHEA-COMP:9863"/>
        <dbReference type="Rhea" id="RHEA-COMP:11604"/>
        <dbReference type="ChEBI" id="CHEBI:15378"/>
        <dbReference type="ChEBI" id="CHEBI:29999"/>
        <dbReference type="ChEBI" id="CHEBI:30616"/>
        <dbReference type="ChEBI" id="CHEBI:83421"/>
        <dbReference type="ChEBI" id="CHEBI:456216"/>
    </reaction>
</comment>
<comment type="caution">
    <text evidence="23">The sequence shown here is derived from an EMBL/GenBank/DDBJ whole genome shotgun (WGS) entry which is preliminary data.</text>
</comment>
<feature type="transmembrane region" description="Helical" evidence="19">
    <location>
        <begin position="344"/>
        <end position="367"/>
    </location>
</feature>
<keyword evidence="9" id="KW-0547">Nucleotide-binding</keyword>
<dbReference type="InterPro" id="IPR000152">
    <property type="entry name" value="EGF-type_Asp/Asn_hydroxyl_site"/>
</dbReference>
<accession>A0AAE0E2D7</accession>
<keyword evidence="24" id="KW-1185">Reference proteome</keyword>
<gene>
    <name evidence="23" type="ORF">Dsin_023722</name>
</gene>
<dbReference type="PROSITE" id="PS00010">
    <property type="entry name" value="ASX_HYDROXYL"/>
    <property type="match status" value="1"/>
</dbReference>
<comment type="catalytic activity">
    <reaction evidence="17">
        <text>L-threonyl-[protein] + ATP = O-phospho-L-threonyl-[protein] + ADP + H(+)</text>
        <dbReference type="Rhea" id="RHEA:46608"/>
        <dbReference type="Rhea" id="RHEA-COMP:11060"/>
        <dbReference type="Rhea" id="RHEA-COMP:11605"/>
        <dbReference type="ChEBI" id="CHEBI:15378"/>
        <dbReference type="ChEBI" id="CHEBI:30013"/>
        <dbReference type="ChEBI" id="CHEBI:30616"/>
        <dbReference type="ChEBI" id="CHEBI:61977"/>
        <dbReference type="ChEBI" id="CHEBI:456216"/>
    </reaction>
</comment>
<keyword evidence="8" id="KW-0677">Repeat</keyword>
<proteinExistence type="predicted"/>
<dbReference type="InterPro" id="IPR025287">
    <property type="entry name" value="WAK_GUB"/>
</dbReference>
<dbReference type="InterPro" id="IPR045274">
    <property type="entry name" value="WAK-like"/>
</dbReference>
<evidence type="ECO:0000256" key="14">
    <source>
        <dbReference type="ARBA" id="ARBA00023157"/>
    </source>
</evidence>
<keyword evidence="6 19" id="KW-0812">Transmembrane</keyword>
<evidence type="ECO:0000313" key="24">
    <source>
        <dbReference type="Proteomes" id="UP001281410"/>
    </source>
</evidence>
<evidence type="ECO:0000256" key="11">
    <source>
        <dbReference type="ARBA" id="ARBA00022840"/>
    </source>
</evidence>
<dbReference type="GO" id="GO:0004674">
    <property type="term" value="F:protein serine/threonine kinase activity"/>
    <property type="evidence" value="ECO:0007669"/>
    <property type="project" value="UniProtKB-KW"/>
</dbReference>
<dbReference type="InterPro" id="IPR000742">
    <property type="entry name" value="EGF"/>
</dbReference>
<keyword evidence="14" id="KW-1015">Disulfide bond</keyword>
<reference evidence="23" key="1">
    <citation type="journal article" date="2023" name="Plant J.">
        <title>Genome sequences and population genomics provide insights into the demographic history, inbreeding, and mutation load of two 'living fossil' tree species of Dipteronia.</title>
        <authorList>
            <person name="Feng Y."/>
            <person name="Comes H.P."/>
            <person name="Chen J."/>
            <person name="Zhu S."/>
            <person name="Lu R."/>
            <person name="Zhang X."/>
            <person name="Li P."/>
            <person name="Qiu J."/>
            <person name="Olsen K.M."/>
            <person name="Qiu Y."/>
        </authorList>
    </citation>
    <scope>NUCLEOTIDE SEQUENCE</scope>
    <source>
        <strain evidence="23">NBL</strain>
    </source>
</reference>
<dbReference type="PROSITE" id="PS01187">
    <property type="entry name" value="EGF_CA"/>
    <property type="match status" value="1"/>
</dbReference>
<keyword evidence="10" id="KW-0418">Kinase</keyword>
<dbReference type="AlphaFoldDB" id="A0AAE0E2D7"/>
<keyword evidence="11" id="KW-0067">ATP-binding</keyword>
<dbReference type="CDD" id="cd00054">
    <property type="entry name" value="EGF_CA"/>
    <property type="match status" value="1"/>
</dbReference>
<evidence type="ECO:0000256" key="18">
    <source>
        <dbReference type="PROSITE-ProRule" id="PRU00076"/>
    </source>
</evidence>
<evidence type="ECO:0000256" key="10">
    <source>
        <dbReference type="ARBA" id="ARBA00022777"/>
    </source>
</evidence>
<evidence type="ECO:0000256" key="9">
    <source>
        <dbReference type="ARBA" id="ARBA00022741"/>
    </source>
</evidence>
<evidence type="ECO:0000259" key="22">
    <source>
        <dbReference type="PROSITE" id="PS50026"/>
    </source>
</evidence>
<organism evidence="23 24">
    <name type="scientific">Dipteronia sinensis</name>
    <dbReference type="NCBI Taxonomy" id="43782"/>
    <lineage>
        <taxon>Eukaryota</taxon>
        <taxon>Viridiplantae</taxon>
        <taxon>Streptophyta</taxon>
        <taxon>Embryophyta</taxon>
        <taxon>Tracheophyta</taxon>
        <taxon>Spermatophyta</taxon>
        <taxon>Magnoliopsida</taxon>
        <taxon>eudicotyledons</taxon>
        <taxon>Gunneridae</taxon>
        <taxon>Pentapetalae</taxon>
        <taxon>rosids</taxon>
        <taxon>malvids</taxon>
        <taxon>Sapindales</taxon>
        <taxon>Sapindaceae</taxon>
        <taxon>Hippocastanoideae</taxon>
        <taxon>Acereae</taxon>
        <taxon>Dipteronia</taxon>
    </lineage>
</organism>
<evidence type="ECO:0000256" key="12">
    <source>
        <dbReference type="ARBA" id="ARBA00022989"/>
    </source>
</evidence>
<comment type="caution">
    <text evidence="18">Lacks conserved residue(s) required for the propagation of feature annotation.</text>
</comment>
<dbReference type="PROSITE" id="PS50011">
    <property type="entry name" value="PROTEIN_KINASE_DOM"/>
    <property type="match status" value="1"/>
</dbReference>
<keyword evidence="3 18" id="KW-0245">EGF-like domain</keyword>
<evidence type="ECO:0000256" key="1">
    <source>
        <dbReference type="ARBA" id="ARBA00004479"/>
    </source>
</evidence>
<dbReference type="PROSITE" id="PS50026">
    <property type="entry name" value="EGF_3"/>
    <property type="match status" value="1"/>
</dbReference>
<dbReference type="SUPFAM" id="SSF57196">
    <property type="entry name" value="EGF/Laminin"/>
    <property type="match status" value="1"/>
</dbReference>
<dbReference type="InterPro" id="IPR000719">
    <property type="entry name" value="Prot_kinase_dom"/>
</dbReference>
<keyword evidence="4" id="KW-0597">Phosphoprotein</keyword>
<evidence type="ECO:0000256" key="5">
    <source>
        <dbReference type="ARBA" id="ARBA00022679"/>
    </source>
</evidence>
<dbReference type="PANTHER" id="PTHR27005">
    <property type="entry name" value="WALL-ASSOCIATED RECEPTOR KINASE-LIKE 21"/>
    <property type="match status" value="1"/>
</dbReference>
<dbReference type="Gene3D" id="1.10.510.10">
    <property type="entry name" value="Transferase(Phosphotransferase) domain 1"/>
    <property type="match status" value="1"/>
</dbReference>